<name>A0AAD6V6H6_9AGAR</name>
<dbReference type="EMBL" id="JARJCW010000056">
    <property type="protein sequence ID" value="KAJ7202149.1"/>
    <property type="molecule type" value="Genomic_DNA"/>
</dbReference>
<accession>A0AAD6V6H6</accession>
<organism evidence="1 2">
    <name type="scientific">Mycena pura</name>
    <dbReference type="NCBI Taxonomy" id="153505"/>
    <lineage>
        <taxon>Eukaryota</taxon>
        <taxon>Fungi</taxon>
        <taxon>Dikarya</taxon>
        <taxon>Basidiomycota</taxon>
        <taxon>Agaricomycotina</taxon>
        <taxon>Agaricomycetes</taxon>
        <taxon>Agaricomycetidae</taxon>
        <taxon>Agaricales</taxon>
        <taxon>Marasmiineae</taxon>
        <taxon>Mycenaceae</taxon>
        <taxon>Mycena</taxon>
    </lineage>
</organism>
<keyword evidence="2" id="KW-1185">Reference proteome</keyword>
<gene>
    <name evidence="1" type="ORF">GGX14DRAFT_463988</name>
</gene>
<reference evidence="1" key="1">
    <citation type="submission" date="2023-03" db="EMBL/GenBank/DDBJ databases">
        <title>Massive genome expansion in bonnet fungi (Mycena s.s.) driven by repeated elements and novel gene families across ecological guilds.</title>
        <authorList>
            <consortium name="Lawrence Berkeley National Laboratory"/>
            <person name="Harder C.B."/>
            <person name="Miyauchi S."/>
            <person name="Viragh M."/>
            <person name="Kuo A."/>
            <person name="Thoen E."/>
            <person name="Andreopoulos B."/>
            <person name="Lu D."/>
            <person name="Skrede I."/>
            <person name="Drula E."/>
            <person name="Henrissat B."/>
            <person name="Morin E."/>
            <person name="Kohler A."/>
            <person name="Barry K."/>
            <person name="LaButti K."/>
            <person name="Morin E."/>
            <person name="Salamov A."/>
            <person name="Lipzen A."/>
            <person name="Mereny Z."/>
            <person name="Hegedus B."/>
            <person name="Baldrian P."/>
            <person name="Stursova M."/>
            <person name="Weitz H."/>
            <person name="Taylor A."/>
            <person name="Grigoriev I.V."/>
            <person name="Nagy L.G."/>
            <person name="Martin F."/>
            <person name="Kauserud H."/>
        </authorList>
    </citation>
    <scope>NUCLEOTIDE SEQUENCE</scope>
    <source>
        <strain evidence="1">9144</strain>
    </source>
</reference>
<dbReference type="AlphaFoldDB" id="A0AAD6V6H6"/>
<comment type="caution">
    <text evidence="1">The sequence shown here is derived from an EMBL/GenBank/DDBJ whole genome shotgun (WGS) entry which is preliminary data.</text>
</comment>
<evidence type="ECO:0000313" key="2">
    <source>
        <dbReference type="Proteomes" id="UP001219525"/>
    </source>
</evidence>
<sequence length="110" mass="12487">MASAFTKSLITKPTLLLHLRSLLAERSPTILSEGWTFRSRMVLRELVLRRQITPTFRGGQLPYGAAQLQRKEPILDRQLGRLLTYSLPTATIPLRSPSLKAQAQSSRYPR</sequence>
<feature type="non-terminal residue" evidence="1">
    <location>
        <position position="110"/>
    </location>
</feature>
<evidence type="ECO:0000313" key="1">
    <source>
        <dbReference type="EMBL" id="KAJ7202149.1"/>
    </source>
</evidence>
<feature type="non-terminal residue" evidence="1">
    <location>
        <position position="1"/>
    </location>
</feature>
<dbReference type="Proteomes" id="UP001219525">
    <property type="component" value="Unassembled WGS sequence"/>
</dbReference>
<protein>
    <submittedName>
        <fullName evidence="1">Uncharacterized protein</fullName>
    </submittedName>
</protein>
<proteinExistence type="predicted"/>